<dbReference type="RefSeq" id="XP_018282971.1">
    <property type="nucleotide sequence ID" value="XM_018426264.1"/>
</dbReference>
<dbReference type="STRING" id="879819.A0A0J0XZL9"/>
<organism evidence="2 3">
    <name type="scientific">Cutaneotrichosporon oleaginosum</name>
    <dbReference type="NCBI Taxonomy" id="879819"/>
    <lineage>
        <taxon>Eukaryota</taxon>
        <taxon>Fungi</taxon>
        <taxon>Dikarya</taxon>
        <taxon>Basidiomycota</taxon>
        <taxon>Agaricomycotina</taxon>
        <taxon>Tremellomycetes</taxon>
        <taxon>Trichosporonales</taxon>
        <taxon>Trichosporonaceae</taxon>
        <taxon>Cutaneotrichosporon</taxon>
    </lineage>
</organism>
<keyword evidence="3" id="KW-1185">Reference proteome</keyword>
<sequence>MKSDSVGADAYSLPAPPPLPGDDADHLNHTLQPHLTLTHRPAPRRLPQRGVTPSFSIESYYLSFLFDSSPSLASSLPHLTPCLTLTSGPSTPAAQLEFVEEGGHAATRSPLPSQSTTRFCSPGLHESPGLVTASECAVTNATVGEARESMLPSVLPSLPVEPDDMKAMEIDPSAQDARSHPSAELDSDVTVHSKPPPAPSLCVHNIMPDSPPTMPPCHAPVCDAVDLAPSLHPKPRSTLGDFRPPKLVTPEDTQWCAGKARRHHGPTQKRRADSSSDAARELHDLEVAASRVLKRPFKPPTVVNLPAVRLRPSQQTQPATKQLSRPTRRLAKTTRIKPFIPPTMAAHGSSTVSRPGSFSKTRVSRGRATDLNRNLISSLEERLRQLHKAIHLEHTGEDVVIQGRIHTWRQAGRDVTDLLFALIPEPPDDTAPHLPLSRWDDWGFSNDSNSAGLSSRQLEYLRNAPTNANGDVLDERGDPIFGDYSDPGSFTDQVTGTDAYIPAYEAHSMEHKPAKTDRVWDKSAMLQRFSVDPGLLGWDREAEDWTEIPEWEG</sequence>
<feature type="region of interest" description="Disordered" evidence="1">
    <location>
        <begin position="340"/>
        <end position="365"/>
    </location>
</feature>
<feature type="compositionally biased region" description="Basic residues" evidence="1">
    <location>
        <begin position="259"/>
        <end position="269"/>
    </location>
</feature>
<evidence type="ECO:0000313" key="2">
    <source>
        <dbReference type="EMBL" id="KLT46480.1"/>
    </source>
</evidence>
<feature type="region of interest" description="Disordered" evidence="1">
    <location>
        <begin position="172"/>
        <end position="196"/>
    </location>
</feature>
<proteinExistence type="predicted"/>
<dbReference type="GeneID" id="28986867"/>
<evidence type="ECO:0000313" key="3">
    <source>
        <dbReference type="Proteomes" id="UP000053611"/>
    </source>
</evidence>
<reference evidence="2 3" key="1">
    <citation type="submission" date="2015-03" db="EMBL/GenBank/DDBJ databases">
        <title>Genomics and transcriptomics of the oil-accumulating basidiomycete yeast T. oleaginosus allow insights into substrate utilization and the diverse evolutionary trajectories of mating systems in fungi.</title>
        <authorList>
            <consortium name="DOE Joint Genome Institute"/>
            <person name="Kourist R."/>
            <person name="Kracht O."/>
            <person name="Bracharz F."/>
            <person name="Lipzen A."/>
            <person name="Nolan M."/>
            <person name="Ohm R."/>
            <person name="Grigoriev I."/>
            <person name="Sun S."/>
            <person name="Heitman J."/>
            <person name="Bruck T."/>
            <person name="Nowrousian M."/>
        </authorList>
    </citation>
    <scope>NUCLEOTIDE SEQUENCE [LARGE SCALE GENOMIC DNA]</scope>
    <source>
        <strain evidence="2 3">IBC0246</strain>
    </source>
</reference>
<dbReference type="OrthoDB" id="2576607at2759"/>
<dbReference type="EMBL" id="KQ087177">
    <property type="protein sequence ID" value="KLT46480.1"/>
    <property type="molecule type" value="Genomic_DNA"/>
</dbReference>
<dbReference type="Proteomes" id="UP000053611">
    <property type="component" value="Unassembled WGS sequence"/>
</dbReference>
<dbReference type="AlphaFoldDB" id="A0A0J0XZL9"/>
<feature type="region of interest" description="Disordered" evidence="1">
    <location>
        <begin position="255"/>
        <end position="279"/>
    </location>
</feature>
<feature type="compositionally biased region" description="Basic and acidic residues" evidence="1">
    <location>
        <begin position="270"/>
        <end position="279"/>
    </location>
</feature>
<protein>
    <submittedName>
        <fullName evidence="2">Uncharacterized protein</fullName>
    </submittedName>
</protein>
<gene>
    <name evidence="2" type="ORF">CC85DRAFT_324795</name>
</gene>
<evidence type="ECO:0000256" key="1">
    <source>
        <dbReference type="SAM" id="MobiDB-lite"/>
    </source>
</evidence>
<dbReference type="Gene3D" id="6.10.140.1020">
    <property type="match status" value="1"/>
</dbReference>
<name>A0A0J0XZL9_9TREE</name>
<feature type="compositionally biased region" description="Polar residues" evidence="1">
    <location>
        <begin position="348"/>
        <end position="361"/>
    </location>
</feature>
<feature type="region of interest" description="Disordered" evidence="1">
    <location>
        <begin position="1"/>
        <end position="28"/>
    </location>
</feature>
<accession>A0A0J0XZL9</accession>